<evidence type="ECO:0000313" key="1">
    <source>
        <dbReference type="EMBL" id="GMS88495.1"/>
    </source>
</evidence>
<feature type="non-terminal residue" evidence="1">
    <location>
        <position position="64"/>
    </location>
</feature>
<keyword evidence="2" id="KW-1185">Reference proteome</keyword>
<name>A0AAV5T0C5_9BILA</name>
<reference evidence="1" key="1">
    <citation type="submission" date="2023-10" db="EMBL/GenBank/DDBJ databases">
        <title>Genome assembly of Pristionchus species.</title>
        <authorList>
            <person name="Yoshida K."/>
            <person name="Sommer R.J."/>
        </authorList>
    </citation>
    <scope>NUCLEOTIDE SEQUENCE</scope>
    <source>
        <strain evidence="1">RS0144</strain>
    </source>
</reference>
<feature type="non-terminal residue" evidence="1">
    <location>
        <position position="1"/>
    </location>
</feature>
<accession>A0AAV5T0C5</accession>
<evidence type="ECO:0000313" key="2">
    <source>
        <dbReference type="Proteomes" id="UP001432027"/>
    </source>
</evidence>
<organism evidence="1 2">
    <name type="scientific">Pristionchus entomophagus</name>
    <dbReference type="NCBI Taxonomy" id="358040"/>
    <lineage>
        <taxon>Eukaryota</taxon>
        <taxon>Metazoa</taxon>
        <taxon>Ecdysozoa</taxon>
        <taxon>Nematoda</taxon>
        <taxon>Chromadorea</taxon>
        <taxon>Rhabditida</taxon>
        <taxon>Rhabditina</taxon>
        <taxon>Diplogasteromorpha</taxon>
        <taxon>Diplogasteroidea</taxon>
        <taxon>Neodiplogasteridae</taxon>
        <taxon>Pristionchus</taxon>
    </lineage>
</organism>
<dbReference type="EMBL" id="BTSX01000003">
    <property type="protein sequence ID" value="GMS88495.1"/>
    <property type="molecule type" value="Genomic_DNA"/>
</dbReference>
<sequence length="64" mass="6884">GMAQLPNSSIDRTLNKYPLVSFGRMSRLSGQPCLGLSRAKSTTSFCCCELSFHPLVGSHSIGHT</sequence>
<proteinExistence type="predicted"/>
<dbReference type="Proteomes" id="UP001432027">
    <property type="component" value="Unassembled WGS sequence"/>
</dbReference>
<dbReference type="AlphaFoldDB" id="A0AAV5T0C5"/>
<comment type="caution">
    <text evidence="1">The sequence shown here is derived from an EMBL/GenBank/DDBJ whole genome shotgun (WGS) entry which is preliminary data.</text>
</comment>
<gene>
    <name evidence="1" type="ORF">PENTCL1PPCAC_10670</name>
</gene>
<protein>
    <submittedName>
        <fullName evidence="1">Uncharacterized protein</fullName>
    </submittedName>
</protein>